<evidence type="ECO:0000256" key="1">
    <source>
        <dbReference type="SAM" id="Phobius"/>
    </source>
</evidence>
<feature type="transmembrane region" description="Helical" evidence="1">
    <location>
        <begin position="45"/>
        <end position="63"/>
    </location>
</feature>
<evidence type="ECO:0000313" key="2">
    <source>
        <dbReference type="EMBL" id="SVB22724.1"/>
    </source>
</evidence>
<keyword evidence="1" id="KW-0472">Membrane</keyword>
<keyword evidence="1" id="KW-0812">Transmembrane</keyword>
<feature type="transmembrane region" description="Helical" evidence="1">
    <location>
        <begin position="98"/>
        <end position="118"/>
    </location>
</feature>
<keyword evidence="1" id="KW-1133">Transmembrane helix</keyword>
<protein>
    <submittedName>
        <fullName evidence="2">Uncharacterized protein</fullName>
    </submittedName>
</protein>
<proteinExistence type="predicted"/>
<gene>
    <name evidence="2" type="ORF">METZ01_LOCUS175578</name>
</gene>
<feature type="transmembrane region" description="Helical" evidence="1">
    <location>
        <begin position="7"/>
        <end position="25"/>
    </location>
</feature>
<organism evidence="2">
    <name type="scientific">marine metagenome</name>
    <dbReference type="NCBI Taxonomy" id="408172"/>
    <lineage>
        <taxon>unclassified sequences</taxon>
        <taxon>metagenomes</taxon>
        <taxon>ecological metagenomes</taxon>
    </lineage>
</organism>
<sequence length="120" mass="13960">MNYNQRAFIIGMIGDFLLQVIVHFHPKGDFAGLKSYFKIHGRFESLLIAGGMMYFFGILFDFLKLPKTSLNLSIYAAILDVLFRQFRLFPSLDGYYNALTYLESIIWAIIPINLPLFFKF</sequence>
<accession>A0A382C9Z4</accession>
<reference evidence="2" key="1">
    <citation type="submission" date="2018-05" db="EMBL/GenBank/DDBJ databases">
        <authorList>
            <person name="Lanie J.A."/>
            <person name="Ng W.-L."/>
            <person name="Kazmierczak K.M."/>
            <person name="Andrzejewski T.M."/>
            <person name="Davidsen T.M."/>
            <person name="Wayne K.J."/>
            <person name="Tettelin H."/>
            <person name="Glass J.I."/>
            <person name="Rusch D."/>
            <person name="Podicherti R."/>
            <person name="Tsui H.-C.T."/>
            <person name="Winkler M.E."/>
        </authorList>
    </citation>
    <scope>NUCLEOTIDE SEQUENCE</scope>
</reference>
<name>A0A382C9Z4_9ZZZZ</name>
<feature type="transmembrane region" description="Helical" evidence="1">
    <location>
        <begin position="70"/>
        <end position="86"/>
    </location>
</feature>
<dbReference type="EMBL" id="UINC01033435">
    <property type="protein sequence ID" value="SVB22724.1"/>
    <property type="molecule type" value="Genomic_DNA"/>
</dbReference>
<dbReference type="AlphaFoldDB" id="A0A382C9Z4"/>